<gene>
    <name evidence="2" type="ORF">N7496_001486</name>
</gene>
<reference evidence="2" key="1">
    <citation type="submission" date="2022-11" db="EMBL/GenBank/DDBJ databases">
        <authorList>
            <person name="Petersen C."/>
        </authorList>
    </citation>
    <scope>NUCLEOTIDE SEQUENCE</scope>
    <source>
        <strain evidence="2">IBT 29864</strain>
    </source>
</reference>
<sequence>MRSFIAALFLASAAAVSAQDQGDFLSCANAALDGVDTSTLSGCTDLSSIDCFCANTDVLTKLSDAATTACKAAGVDFTKLASSICPDSTKGAVAPERHASKPMEPASGFGMMEHNKRAFRSPYEDTAAPRVVYVTETVTQCSCKSTPAPYDPMHISQIPVSVPVRSSMGAMVSASSPAPSNGAMMAASSSVIFGSQMSAATPTPSGASANRFNTFQGAAPKTNAVQGGIAALGVAAIMGLMIAL</sequence>
<dbReference type="OrthoDB" id="4364984at2759"/>
<comment type="caution">
    <text evidence="2">The sequence shown here is derived from an EMBL/GenBank/DDBJ whole genome shotgun (WGS) entry which is preliminary data.</text>
</comment>
<evidence type="ECO:0000313" key="3">
    <source>
        <dbReference type="Proteomes" id="UP001147782"/>
    </source>
</evidence>
<dbReference type="Proteomes" id="UP001147782">
    <property type="component" value="Unassembled WGS sequence"/>
</dbReference>
<reference evidence="2" key="2">
    <citation type="journal article" date="2023" name="IMA Fungus">
        <title>Comparative genomic study of the Penicillium genus elucidates a diverse pangenome and 15 lateral gene transfer events.</title>
        <authorList>
            <person name="Petersen C."/>
            <person name="Sorensen T."/>
            <person name="Nielsen M.R."/>
            <person name="Sondergaard T.E."/>
            <person name="Sorensen J.L."/>
            <person name="Fitzpatrick D.A."/>
            <person name="Frisvad J.C."/>
            <person name="Nielsen K.L."/>
        </authorList>
    </citation>
    <scope>NUCLEOTIDE SEQUENCE</scope>
    <source>
        <strain evidence="2">IBT 29864</strain>
    </source>
</reference>
<organism evidence="2 3">
    <name type="scientific">Penicillium cataractarum</name>
    <dbReference type="NCBI Taxonomy" id="2100454"/>
    <lineage>
        <taxon>Eukaryota</taxon>
        <taxon>Fungi</taxon>
        <taxon>Dikarya</taxon>
        <taxon>Ascomycota</taxon>
        <taxon>Pezizomycotina</taxon>
        <taxon>Eurotiomycetes</taxon>
        <taxon>Eurotiomycetidae</taxon>
        <taxon>Eurotiales</taxon>
        <taxon>Aspergillaceae</taxon>
        <taxon>Penicillium</taxon>
    </lineage>
</organism>
<name>A0A9W9VW77_9EURO</name>
<dbReference type="GeneID" id="81433594"/>
<evidence type="ECO:0008006" key="4">
    <source>
        <dbReference type="Google" id="ProtNLM"/>
    </source>
</evidence>
<accession>A0A9W9VW77</accession>
<dbReference type="EMBL" id="JAPZBS010000001">
    <property type="protein sequence ID" value="KAJ5390418.1"/>
    <property type="molecule type" value="Genomic_DNA"/>
</dbReference>
<protein>
    <recommendedName>
        <fullName evidence="4">Extracellular membrane protein CFEM domain-containing protein</fullName>
    </recommendedName>
</protein>
<proteinExistence type="predicted"/>
<evidence type="ECO:0000256" key="1">
    <source>
        <dbReference type="SAM" id="SignalP"/>
    </source>
</evidence>
<dbReference type="AlphaFoldDB" id="A0A9W9VW77"/>
<feature type="signal peptide" evidence="1">
    <location>
        <begin position="1"/>
        <end position="18"/>
    </location>
</feature>
<evidence type="ECO:0000313" key="2">
    <source>
        <dbReference type="EMBL" id="KAJ5390418.1"/>
    </source>
</evidence>
<keyword evidence="3" id="KW-1185">Reference proteome</keyword>
<keyword evidence="1" id="KW-0732">Signal</keyword>
<feature type="chain" id="PRO_5040959803" description="Extracellular membrane protein CFEM domain-containing protein" evidence="1">
    <location>
        <begin position="19"/>
        <end position="244"/>
    </location>
</feature>
<dbReference type="RefSeq" id="XP_056561146.1">
    <property type="nucleotide sequence ID" value="XM_056694417.1"/>
</dbReference>